<dbReference type="EMBL" id="BQNB010016808">
    <property type="protein sequence ID" value="GJT56030.1"/>
    <property type="molecule type" value="Genomic_DNA"/>
</dbReference>
<proteinExistence type="predicted"/>
<evidence type="ECO:0000313" key="3">
    <source>
        <dbReference type="Proteomes" id="UP001151760"/>
    </source>
</evidence>
<protein>
    <submittedName>
        <fullName evidence="2">Uncharacterized protein</fullName>
    </submittedName>
</protein>
<gene>
    <name evidence="2" type="ORF">Tco_0991084</name>
</gene>
<reference evidence="2" key="1">
    <citation type="journal article" date="2022" name="Int. J. Mol. Sci.">
        <title>Draft Genome of Tanacetum Coccineum: Genomic Comparison of Closely Related Tanacetum-Family Plants.</title>
        <authorList>
            <person name="Yamashiro T."/>
            <person name="Shiraishi A."/>
            <person name="Nakayama K."/>
            <person name="Satake H."/>
        </authorList>
    </citation>
    <scope>NUCLEOTIDE SEQUENCE</scope>
</reference>
<keyword evidence="3" id="KW-1185">Reference proteome</keyword>
<feature type="compositionally biased region" description="Basic and acidic residues" evidence="1">
    <location>
        <begin position="233"/>
        <end position="279"/>
    </location>
</feature>
<dbReference type="Proteomes" id="UP001151760">
    <property type="component" value="Unassembled WGS sequence"/>
</dbReference>
<feature type="compositionally biased region" description="Polar residues" evidence="1">
    <location>
        <begin position="34"/>
        <end position="58"/>
    </location>
</feature>
<feature type="region of interest" description="Disordered" evidence="1">
    <location>
        <begin position="233"/>
        <end position="295"/>
    </location>
</feature>
<sequence>MGRVLLYGGTININKMDLLFGPLYDEFFNAGTSRVNKSSSPTDNSAKQDTIPSMNIQPPSEPSTPIIVHAEENNDNQAEFTNPFCTLGTFSQAVNKSPTHYPCDSARTFRVILFSIHNDEWKSFQCHHQTALRSYALSWKPCQGDSLNLPDHRIHKDGDGDASFQLKSDSLPHAHAQTTKTFYKHQDSRIMKAQELKTKTSAQTLIYKIFLQRYQVYQGRLLASFQDDAKYEHVGQDTRSQGGKDDQDKQGKDLKISDIKTKSKDNDKGSRSKITKHEGTSLQRIQRPRPQDLNDKSNLIDLTKECHNELTSGEIVSLKILSRTRKFVHYISIGGCILRRVLRKRSVINMEAKHGIGKIFLSAKDKELMALLEEEIGVLPSDA</sequence>
<accession>A0ABQ5EYJ4</accession>
<reference evidence="2" key="2">
    <citation type="submission" date="2022-01" db="EMBL/GenBank/DDBJ databases">
        <authorList>
            <person name="Yamashiro T."/>
            <person name="Shiraishi A."/>
            <person name="Satake H."/>
            <person name="Nakayama K."/>
        </authorList>
    </citation>
    <scope>NUCLEOTIDE SEQUENCE</scope>
</reference>
<feature type="region of interest" description="Disordered" evidence="1">
    <location>
        <begin position="34"/>
        <end position="63"/>
    </location>
</feature>
<evidence type="ECO:0000256" key="1">
    <source>
        <dbReference type="SAM" id="MobiDB-lite"/>
    </source>
</evidence>
<organism evidence="2 3">
    <name type="scientific">Tanacetum coccineum</name>
    <dbReference type="NCBI Taxonomy" id="301880"/>
    <lineage>
        <taxon>Eukaryota</taxon>
        <taxon>Viridiplantae</taxon>
        <taxon>Streptophyta</taxon>
        <taxon>Embryophyta</taxon>
        <taxon>Tracheophyta</taxon>
        <taxon>Spermatophyta</taxon>
        <taxon>Magnoliopsida</taxon>
        <taxon>eudicotyledons</taxon>
        <taxon>Gunneridae</taxon>
        <taxon>Pentapetalae</taxon>
        <taxon>asterids</taxon>
        <taxon>campanulids</taxon>
        <taxon>Asterales</taxon>
        <taxon>Asteraceae</taxon>
        <taxon>Asteroideae</taxon>
        <taxon>Anthemideae</taxon>
        <taxon>Anthemidinae</taxon>
        <taxon>Tanacetum</taxon>
    </lineage>
</organism>
<name>A0ABQ5EYJ4_9ASTR</name>
<evidence type="ECO:0000313" key="2">
    <source>
        <dbReference type="EMBL" id="GJT56030.1"/>
    </source>
</evidence>
<comment type="caution">
    <text evidence="2">The sequence shown here is derived from an EMBL/GenBank/DDBJ whole genome shotgun (WGS) entry which is preliminary data.</text>
</comment>